<evidence type="ECO:0000259" key="7">
    <source>
        <dbReference type="Pfam" id="PF01490"/>
    </source>
</evidence>
<feature type="compositionally biased region" description="Basic residues" evidence="5">
    <location>
        <begin position="483"/>
        <end position="492"/>
    </location>
</feature>
<name>A0ABQ7S5P9_9ACAR</name>
<feature type="transmembrane region" description="Helical" evidence="6">
    <location>
        <begin position="324"/>
        <end position="343"/>
    </location>
</feature>
<feature type="region of interest" description="Disordered" evidence="5">
    <location>
        <begin position="579"/>
        <end position="626"/>
    </location>
</feature>
<dbReference type="InterPro" id="IPR013057">
    <property type="entry name" value="AA_transpt_TM"/>
</dbReference>
<evidence type="ECO:0000256" key="3">
    <source>
        <dbReference type="ARBA" id="ARBA00022989"/>
    </source>
</evidence>
<protein>
    <submittedName>
        <fullName evidence="8">Proton-coupled amino acid transporter 1</fullName>
    </submittedName>
</protein>
<feature type="transmembrane region" description="Helical" evidence="6">
    <location>
        <begin position="736"/>
        <end position="759"/>
    </location>
</feature>
<feature type="compositionally biased region" description="Polar residues" evidence="5">
    <location>
        <begin position="607"/>
        <end position="626"/>
    </location>
</feature>
<feature type="transmembrane region" description="Helical" evidence="6">
    <location>
        <begin position="698"/>
        <end position="724"/>
    </location>
</feature>
<feature type="transmembrane region" description="Helical" evidence="6">
    <location>
        <begin position="355"/>
        <end position="378"/>
    </location>
</feature>
<comment type="caution">
    <text evidence="8">The sequence shown here is derived from an EMBL/GenBank/DDBJ whole genome shotgun (WGS) entry which is preliminary data.</text>
</comment>
<feature type="transmembrane region" description="Helical" evidence="6">
    <location>
        <begin position="672"/>
        <end position="692"/>
    </location>
</feature>
<keyword evidence="9" id="KW-1185">Reference proteome</keyword>
<accession>A0ABQ7S5P9</accession>
<feature type="compositionally biased region" description="Basic and acidic residues" evidence="5">
    <location>
        <begin position="471"/>
        <end position="482"/>
    </location>
</feature>
<feature type="transmembrane region" description="Helical" evidence="6">
    <location>
        <begin position="203"/>
        <end position="225"/>
    </location>
</feature>
<feature type="compositionally biased region" description="Low complexity" evidence="5">
    <location>
        <begin position="499"/>
        <end position="518"/>
    </location>
</feature>
<sequence>MNEHCALLNITPTSRHYHHHHRDRYGSSRYQHHTAALRYGSNTNQLDLEASRASSDAAMHNNNANNASSSNNDSLSQSNNKTSDIQTMMHVLKTNIGTGVLAMPRAFKNAGLWLGFIMLPVIGSVCIHCMHILISSHNRLCDKFNYESLDYDQVAALAIAVGPRATRRLASAAQYTVTCFLMFTQFGFCCVYVMFVVENIQLAMFNLFAVNLSTVTYMFILFPIIGLTSCISNLKHLAIISTIANMLQLTGLAFIFADLFQLPTPMVSTNGVIGLDDDATIQLSLASLSNNITSASSGVTAPPMSHAMPQVRAISDDLAGGLPLYFATVVYAFEGIGVVLPLVKEMERPELFPGFTGVLNTSMMLVALLYTAMGYFGYLKYGQNVSGSITMDLPQTTLNEFVRLMFALAIGLSYSLQFYVPWTIVWPWIDETLFYSYRPRAPRDILDLKTKISRINEYERSSSGGDTSPLEQRDRDREDRRSSRCNRHRRGRNGVNAVGEDNAANGCANDDSSSNNSGVDGGSQDDERDDFDDGARSNASTLATSYMMSSSVAPKYPMKSLLPAASVATTVGALSTLPEVSTPGKSSAQFASFTPSATPIDGRHPQSTDIDNNSDSHNNLYSEATKSSPKNYQTLLKRNRLDDLMDESQEGQDLPNVQWRPPPSSMRGQRKLVRYTVILISVSLTFVAAALIPRLDLFISLVGALSSSSLAIIFPPIIEICTFWANEDSDGKAFRFAFMFKNIVIILFGIAGLITGTWVSMNELALAYQSPILT</sequence>
<gene>
    <name evidence="8" type="primary">SLC36A1</name>
    <name evidence="8" type="ORF">GZH46_02750</name>
</gene>
<dbReference type="Proteomes" id="UP000825002">
    <property type="component" value="Unassembled WGS sequence"/>
</dbReference>
<evidence type="ECO:0000256" key="4">
    <source>
        <dbReference type="ARBA" id="ARBA00023136"/>
    </source>
</evidence>
<evidence type="ECO:0000313" key="9">
    <source>
        <dbReference type="Proteomes" id="UP000825002"/>
    </source>
</evidence>
<feature type="compositionally biased region" description="Acidic residues" evidence="5">
    <location>
        <begin position="523"/>
        <end position="532"/>
    </location>
</feature>
<feature type="domain" description="Amino acid transporter transmembrane" evidence="7">
    <location>
        <begin position="81"/>
        <end position="432"/>
    </location>
</feature>
<feature type="transmembrane region" description="Helical" evidence="6">
    <location>
        <begin position="175"/>
        <end position="197"/>
    </location>
</feature>
<evidence type="ECO:0000256" key="1">
    <source>
        <dbReference type="ARBA" id="ARBA00004141"/>
    </source>
</evidence>
<feature type="compositionally biased region" description="Polar residues" evidence="5">
    <location>
        <begin position="461"/>
        <end position="470"/>
    </location>
</feature>
<feature type="transmembrane region" description="Helical" evidence="6">
    <location>
        <begin position="110"/>
        <end position="134"/>
    </location>
</feature>
<keyword evidence="3 6" id="KW-1133">Transmembrane helix</keyword>
<feature type="region of interest" description="Disordered" evidence="5">
    <location>
        <begin position="458"/>
        <end position="537"/>
    </location>
</feature>
<evidence type="ECO:0000256" key="5">
    <source>
        <dbReference type="SAM" id="MobiDB-lite"/>
    </source>
</evidence>
<evidence type="ECO:0000256" key="2">
    <source>
        <dbReference type="ARBA" id="ARBA00022692"/>
    </source>
</evidence>
<feature type="transmembrane region" description="Helical" evidence="6">
    <location>
        <begin position="237"/>
        <end position="257"/>
    </location>
</feature>
<proteinExistence type="predicted"/>
<feature type="region of interest" description="Disordered" evidence="5">
    <location>
        <begin position="59"/>
        <end position="80"/>
    </location>
</feature>
<dbReference type="PANTHER" id="PTHR22950">
    <property type="entry name" value="AMINO ACID TRANSPORTER"/>
    <property type="match status" value="1"/>
</dbReference>
<organism evidence="8 9">
    <name type="scientific">Fragariocoptes setiger</name>
    <dbReference type="NCBI Taxonomy" id="1670756"/>
    <lineage>
        <taxon>Eukaryota</taxon>
        <taxon>Metazoa</taxon>
        <taxon>Ecdysozoa</taxon>
        <taxon>Arthropoda</taxon>
        <taxon>Chelicerata</taxon>
        <taxon>Arachnida</taxon>
        <taxon>Acari</taxon>
        <taxon>Acariformes</taxon>
        <taxon>Trombidiformes</taxon>
        <taxon>Prostigmata</taxon>
        <taxon>Eupodina</taxon>
        <taxon>Eriophyoidea</taxon>
        <taxon>Phytoptidae</taxon>
        <taxon>Fragariocoptes</taxon>
    </lineage>
</organism>
<feature type="transmembrane region" description="Helical" evidence="6">
    <location>
        <begin position="401"/>
        <end position="429"/>
    </location>
</feature>
<keyword evidence="2 6" id="KW-0812">Transmembrane</keyword>
<evidence type="ECO:0000256" key="6">
    <source>
        <dbReference type="SAM" id="Phobius"/>
    </source>
</evidence>
<comment type="subcellular location">
    <subcellularLocation>
        <location evidence="1">Membrane</location>
        <topology evidence="1">Multi-pass membrane protein</topology>
    </subcellularLocation>
</comment>
<evidence type="ECO:0000313" key="8">
    <source>
        <dbReference type="EMBL" id="KAG9508748.1"/>
    </source>
</evidence>
<feature type="domain" description="Amino acid transporter transmembrane" evidence="7">
    <location>
        <begin position="670"/>
        <end position="760"/>
    </location>
</feature>
<dbReference type="PANTHER" id="PTHR22950:SF349">
    <property type="entry name" value="AMINO ACID TRANSPORTER TRANSMEMBRANE DOMAIN-CONTAINING PROTEIN"/>
    <property type="match status" value="1"/>
</dbReference>
<keyword evidence="4 6" id="KW-0472">Membrane</keyword>
<reference evidence="8 9" key="1">
    <citation type="submission" date="2020-10" db="EMBL/GenBank/DDBJ databases">
        <authorList>
            <person name="Klimov P.B."/>
            <person name="Dyachkov S.M."/>
            <person name="Chetverikov P.E."/>
        </authorList>
    </citation>
    <scope>NUCLEOTIDE SEQUENCE [LARGE SCALE GENOMIC DNA]</scope>
    <source>
        <strain evidence="8">BMOC 18-1129-001#AD2665</strain>
        <tissue evidence="8">Entire mites</tissue>
    </source>
</reference>
<dbReference type="EMBL" id="JAIFTH010001019">
    <property type="protein sequence ID" value="KAG9508748.1"/>
    <property type="molecule type" value="Genomic_DNA"/>
</dbReference>
<dbReference type="Pfam" id="PF01490">
    <property type="entry name" value="Aa_trans"/>
    <property type="match status" value="2"/>
</dbReference>
<feature type="compositionally biased region" description="Polar residues" evidence="5">
    <location>
        <begin position="583"/>
        <end position="597"/>
    </location>
</feature>